<name>A0ABT4LJP5_9PROT</name>
<dbReference type="PROSITE" id="PS50089">
    <property type="entry name" value="ZF_RING_2"/>
    <property type="match status" value="1"/>
</dbReference>
<dbReference type="InterPro" id="IPR010696">
    <property type="entry name" value="DUF1272"/>
</dbReference>
<feature type="domain" description="RING-type" evidence="1">
    <location>
        <begin position="23"/>
        <end position="62"/>
    </location>
</feature>
<accession>A0ABT4LJP5</accession>
<dbReference type="Pfam" id="PF06906">
    <property type="entry name" value="DUF1272"/>
    <property type="match status" value="1"/>
</dbReference>
<dbReference type="Proteomes" id="UP001069802">
    <property type="component" value="Unassembled WGS sequence"/>
</dbReference>
<protein>
    <submittedName>
        <fullName evidence="2">DUF1272 domain-containing protein</fullName>
    </submittedName>
</protein>
<dbReference type="InterPro" id="IPR001841">
    <property type="entry name" value="Znf_RING"/>
</dbReference>
<evidence type="ECO:0000313" key="3">
    <source>
        <dbReference type="Proteomes" id="UP001069802"/>
    </source>
</evidence>
<proteinExistence type="predicted"/>
<evidence type="ECO:0000259" key="1">
    <source>
        <dbReference type="PROSITE" id="PS50089"/>
    </source>
</evidence>
<gene>
    <name evidence="2" type="ORF">O4H49_11065</name>
</gene>
<keyword evidence="3" id="KW-1185">Reference proteome</keyword>
<dbReference type="RefSeq" id="WP_269423481.1">
    <property type="nucleotide sequence ID" value="NZ_JAPWGY010000003.1"/>
</dbReference>
<reference evidence="2" key="1">
    <citation type="submission" date="2022-12" db="EMBL/GenBank/DDBJ databases">
        <title>Bacterial isolates from different developmental stages of Nematostella vectensis.</title>
        <authorList>
            <person name="Fraune S."/>
        </authorList>
    </citation>
    <scope>NUCLEOTIDE SEQUENCE</scope>
    <source>
        <strain evidence="2">G21630-S1</strain>
    </source>
</reference>
<sequence length="117" mass="13204">MLGIVRGSRIIEEKPLLKLKPNCEFCDKDLPPESENAMICSYECTFCRECTENLLANVCPNCGGGFMPRPVRPVIARREGTGLEYHPASKERVHSCYSRAEIESFSQEIKNVPPSKR</sequence>
<organism evidence="2 3">
    <name type="scientific">Kiloniella laminariae</name>
    <dbReference type="NCBI Taxonomy" id="454162"/>
    <lineage>
        <taxon>Bacteria</taxon>
        <taxon>Pseudomonadati</taxon>
        <taxon>Pseudomonadota</taxon>
        <taxon>Alphaproteobacteria</taxon>
        <taxon>Rhodospirillales</taxon>
        <taxon>Kiloniellaceae</taxon>
        <taxon>Kiloniella</taxon>
    </lineage>
</organism>
<comment type="caution">
    <text evidence="2">The sequence shown here is derived from an EMBL/GenBank/DDBJ whole genome shotgun (WGS) entry which is preliminary data.</text>
</comment>
<dbReference type="EMBL" id="JAPWGY010000003">
    <property type="protein sequence ID" value="MCZ4281321.1"/>
    <property type="molecule type" value="Genomic_DNA"/>
</dbReference>
<evidence type="ECO:0000313" key="2">
    <source>
        <dbReference type="EMBL" id="MCZ4281321.1"/>
    </source>
</evidence>